<dbReference type="AlphaFoldDB" id="A0A9W9VC75"/>
<dbReference type="Proteomes" id="UP001147747">
    <property type="component" value="Unassembled WGS sequence"/>
</dbReference>
<accession>A0A9W9VC75</accession>
<comment type="caution">
    <text evidence="1">The sequence shown here is derived from an EMBL/GenBank/DDBJ whole genome shotgun (WGS) entry which is preliminary data.</text>
</comment>
<organism evidence="1 2">
    <name type="scientific">Penicillium cosmopolitanum</name>
    <dbReference type="NCBI Taxonomy" id="1131564"/>
    <lineage>
        <taxon>Eukaryota</taxon>
        <taxon>Fungi</taxon>
        <taxon>Dikarya</taxon>
        <taxon>Ascomycota</taxon>
        <taxon>Pezizomycotina</taxon>
        <taxon>Eurotiomycetes</taxon>
        <taxon>Eurotiomycetidae</taxon>
        <taxon>Eurotiales</taxon>
        <taxon>Aspergillaceae</taxon>
        <taxon>Penicillium</taxon>
    </lineage>
</organism>
<dbReference type="RefSeq" id="XP_056481662.1">
    <property type="nucleotide sequence ID" value="XM_056638155.1"/>
</dbReference>
<protein>
    <submittedName>
        <fullName evidence="1">Uncharacterized protein</fullName>
    </submittedName>
</protein>
<evidence type="ECO:0000313" key="1">
    <source>
        <dbReference type="EMBL" id="KAJ5376632.1"/>
    </source>
</evidence>
<dbReference type="GeneID" id="81377135"/>
<gene>
    <name evidence="1" type="ORF">N7509_013518</name>
</gene>
<evidence type="ECO:0000313" key="2">
    <source>
        <dbReference type="Proteomes" id="UP001147747"/>
    </source>
</evidence>
<reference evidence="1" key="1">
    <citation type="submission" date="2022-12" db="EMBL/GenBank/DDBJ databases">
        <authorList>
            <person name="Petersen C."/>
        </authorList>
    </citation>
    <scope>NUCLEOTIDE SEQUENCE</scope>
    <source>
        <strain evidence="1">IBT 29677</strain>
    </source>
</reference>
<keyword evidence="2" id="KW-1185">Reference proteome</keyword>
<dbReference type="EMBL" id="JAPZBU010000012">
    <property type="protein sequence ID" value="KAJ5376632.1"/>
    <property type="molecule type" value="Genomic_DNA"/>
</dbReference>
<name>A0A9W9VC75_9EURO</name>
<proteinExistence type="predicted"/>
<sequence length="89" mass="9919">MWLLLRTQIPPSPTTQPLLSMSQTPPSKLLLPVHAKCGTDPRLHFKPKLTGFMHCFSPTTDGLHLQLNALLNGLALPPMDDELDEHDQL</sequence>
<reference evidence="1" key="2">
    <citation type="journal article" date="2023" name="IMA Fungus">
        <title>Comparative genomic study of the Penicillium genus elucidates a diverse pangenome and 15 lateral gene transfer events.</title>
        <authorList>
            <person name="Petersen C."/>
            <person name="Sorensen T."/>
            <person name="Nielsen M.R."/>
            <person name="Sondergaard T.E."/>
            <person name="Sorensen J.L."/>
            <person name="Fitzpatrick D.A."/>
            <person name="Frisvad J.C."/>
            <person name="Nielsen K.L."/>
        </authorList>
    </citation>
    <scope>NUCLEOTIDE SEQUENCE</scope>
    <source>
        <strain evidence="1">IBT 29677</strain>
    </source>
</reference>